<evidence type="ECO:0000313" key="2">
    <source>
        <dbReference type="Proteomes" id="UP000707731"/>
    </source>
</evidence>
<keyword evidence="2" id="KW-1185">Reference proteome</keyword>
<dbReference type="RefSeq" id="WP_195003804.1">
    <property type="nucleotide sequence ID" value="NZ_JADLQN010000004.1"/>
</dbReference>
<dbReference type="PANTHER" id="PTHR31299">
    <property type="entry name" value="ESTERASE, PUTATIVE (AFU_ORTHOLOGUE AFUA_1G05850)-RELATED"/>
    <property type="match status" value="1"/>
</dbReference>
<proteinExistence type="predicted"/>
<evidence type="ECO:0000313" key="1">
    <source>
        <dbReference type="EMBL" id="MBF6356943.1"/>
    </source>
</evidence>
<dbReference type="Proteomes" id="UP000707731">
    <property type="component" value="Unassembled WGS sequence"/>
</dbReference>
<organism evidence="1 2">
    <name type="scientific">Nocardia higoensis</name>
    <dbReference type="NCBI Taxonomy" id="228599"/>
    <lineage>
        <taxon>Bacteria</taxon>
        <taxon>Bacillati</taxon>
        <taxon>Actinomycetota</taxon>
        <taxon>Actinomycetes</taxon>
        <taxon>Mycobacteriales</taxon>
        <taxon>Nocardiaceae</taxon>
        <taxon>Nocardia</taxon>
    </lineage>
</organism>
<dbReference type="Pfam" id="PF05139">
    <property type="entry name" value="Erythro_esteras"/>
    <property type="match status" value="1"/>
</dbReference>
<gene>
    <name evidence="1" type="ORF">IU449_20755</name>
</gene>
<dbReference type="InterPro" id="IPR007815">
    <property type="entry name" value="Emycin_Estase"/>
</dbReference>
<dbReference type="EMBL" id="JADLQN010000004">
    <property type="protein sequence ID" value="MBF6356943.1"/>
    <property type="molecule type" value="Genomic_DNA"/>
</dbReference>
<accession>A0ABS0DGF8</accession>
<reference evidence="1 2" key="1">
    <citation type="submission" date="2020-10" db="EMBL/GenBank/DDBJ databases">
        <title>Identification of Nocardia species via Next-generation sequencing and recognition of intraspecies genetic diversity.</title>
        <authorList>
            <person name="Li P."/>
            <person name="Li P."/>
            <person name="Lu B."/>
        </authorList>
    </citation>
    <scope>NUCLEOTIDE SEQUENCE [LARGE SCALE GENOMIC DNA]</scope>
    <source>
        <strain evidence="1 2">BJ06-0143</strain>
    </source>
</reference>
<dbReference type="Gene3D" id="1.20.1440.30">
    <property type="entry name" value="Biosynthetic Protein domain"/>
    <property type="match status" value="1"/>
</dbReference>
<name>A0ABS0DGF8_9NOCA</name>
<dbReference type="InterPro" id="IPR052036">
    <property type="entry name" value="Hydrolase/PRTase-associated"/>
</dbReference>
<dbReference type="Gene3D" id="3.30.1870.10">
    <property type="entry name" value="EreA-like, domain 2"/>
    <property type="match status" value="1"/>
</dbReference>
<sequence length="386" mass="42470">MSRDIREFLTPSCTVLAVGEPTHLEPSITWLRNELFAGLAEHGFASIALETDRVAARVVDDYVRRGVGDLDTVMRKGFSHGFGAFPANRQLVTWMRDHNATLPPQRRLAFHGFDAPLETMSAPSPRRYLEFARDYLDYGVDLAGLLGEDEQWSRTEAVLDPAASPGLTAEARQLRTIADDMSLEFSIRTPALIAATSRDEWHTARMHLMAAVHLLRYHAKCAQRIDERDRLTRMCATRDACMAENLADIRSVESARGATLVFAHNLHLQRNPGSMRMGEVTVEWFSAGAIFDAAHPDEYRFVAGSLGRSATIELGEPAPGTIESVLQARTSGWGLSAPDTLPAGRVRTDTDPMQGYFPLDRDTLDGADAVLHVVDGVAVTESVRAG</sequence>
<comment type="caution">
    <text evidence="1">The sequence shown here is derived from an EMBL/GenBank/DDBJ whole genome shotgun (WGS) entry which is preliminary data.</text>
</comment>
<dbReference type="Gene3D" id="3.40.1660.10">
    <property type="entry name" value="EreA-like (biosynthetic domain)"/>
    <property type="match status" value="1"/>
</dbReference>
<protein>
    <submittedName>
        <fullName evidence="1">Erythromycin esterase family protein</fullName>
    </submittedName>
</protein>
<dbReference type="CDD" id="cd14728">
    <property type="entry name" value="Ere-like"/>
    <property type="match status" value="1"/>
</dbReference>
<dbReference type="PANTHER" id="PTHR31299:SF0">
    <property type="entry name" value="ESTERASE, PUTATIVE (AFU_ORTHOLOGUE AFUA_1G05850)-RELATED"/>
    <property type="match status" value="1"/>
</dbReference>
<dbReference type="SUPFAM" id="SSF159501">
    <property type="entry name" value="EreA/ChaN-like"/>
    <property type="match status" value="1"/>
</dbReference>